<dbReference type="GO" id="GO:0019867">
    <property type="term" value="C:outer membrane"/>
    <property type="evidence" value="ECO:0007669"/>
    <property type="project" value="InterPro"/>
</dbReference>
<keyword evidence="6" id="KW-1185">Reference proteome</keyword>
<evidence type="ECO:0000256" key="2">
    <source>
        <dbReference type="ARBA" id="ARBA00023136"/>
    </source>
</evidence>
<evidence type="ECO:0000259" key="4">
    <source>
        <dbReference type="PROSITE" id="PS51779"/>
    </source>
</evidence>
<evidence type="ECO:0000256" key="1">
    <source>
        <dbReference type="ARBA" id="ARBA00004370"/>
    </source>
</evidence>
<keyword evidence="2" id="KW-0472">Membrane</keyword>
<dbReference type="EMBL" id="CAACVJ010000325">
    <property type="protein sequence ID" value="VEP15972.1"/>
    <property type="molecule type" value="Genomic_DNA"/>
</dbReference>
<evidence type="ECO:0000313" key="5">
    <source>
        <dbReference type="EMBL" id="VEP15972.1"/>
    </source>
</evidence>
<evidence type="ECO:0000313" key="6">
    <source>
        <dbReference type="Proteomes" id="UP000320055"/>
    </source>
</evidence>
<feature type="domain" description="POTRA" evidence="4">
    <location>
        <begin position="82"/>
        <end position="158"/>
    </location>
</feature>
<feature type="region of interest" description="Disordered" evidence="3">
    <location>
        <begin position="18"/>
        <end position="78"/>
    </location>
</feature>
<dbReference type="AlphaFoldDB" id="A0A563VWY9"/>
<dbReference type="GO" id="GO:0098046">
    <property type="term" value="C:type V protein secretion system complex"/>
    <property type="evidence" value="ECO:0007669"/>
    <property type="project" value="TreeGrafter"/>
</dbReference>
<feature type="compositionally biased region" description="Low complexity" evidence="3">
    <location>
        <begin position="47"/>
        <end position="59"/>
    </location>
</feature>
<accession>A0A563VWY9</accession>
<dbReference type="Pfam" id="PF01103">
    <property type="entry name" value="Omp85"/>
    <property type="match status" value="1"/>
</dbReference>
<dbReference type="InterPro" id="IPR013686">
    <property type="entry name" value="Polypept-transport_assoc_ShlB"/>
</dbReference>
<reference evidence="5 6" key="1">
    <citation type="submission" date="2019-01" db="EMBL/GenBank/DDBJ databases">
        <authorList>
            <person name="Brito A."/>
        </authorList>
    </citation>
    <scope>NUCLEOTIDE SEQUENCE [LARGE SCALE GENOMIC DNA]</scope>
    <source>
        <strain evidence="5">1</strain>
    </source>
</reference>
<name>A0A563VWY9_9CYAN</name>
<dbReference type="InterPro" id="IPR034746">
    <property type="entry name" value="POTRA"/>
</dbReference>
<dbReference type="OrthoDB" id="596066at2"/>
<dbReference type="InterPro" id="IPR000184">
    <property type="entry name" value="Bac_surfAg_D15"/>
</dbReference>
<organism evidence="5 6">
    <name type="scientific">Hyella patelloides LEGE 07179</name>
    <dbReference type="NCBI Taxonomy" id="945734"/>
    <lineage>
        <taxon>Bacteria</taxon>
        <taxon>Bacillati</taxon>
        <taxon>Cyanobacteriota</taxon>
        <taxon>Cyanophyceae</taxon>
        <taxon>Pleurocapsales</taxon>
        <taxon>Hyellaceae</taxon>
        <taxon>Hyella</taxon>
    </lineage>
</organism>
<dbReference type="Pfam" id="PF08479">
    <property type="entry name" value="POTRA_2"/>
    <property type="match status" value="1"/>
</dbReference>
<evidence type="ECO:0000256" key="3">
    <source>
        <dbReference type="SAM" id="MobiDB-lite"/>
    </source>
</evidence>
<dbReference type="RefSeq" id="WP_144874789.1">
    <property type="nucleotide sequence ID" value="NZ_LR214127.1"/>
</dbReference>
<dbReference type="PANTHER" id="PTHR34597">
    <property type="entry name" value="SLR1661 PROTEIN"/>
    <property type="match status" value="1"/>
</dbReference>
<proteinExistence type="predicted"/>
<gene>
    <name evidence="5" type="ORF">H1P_3910002</name>
</gene>
<dbReference type="PANTHER" id="PTHR34597:SF3">
    <property type="entry name" value="OUTER MEMBRANE TRANSPORTER CDIB"/>
    <property type="match status" value="1"/>
</dbReference>
<dbReference type="GO" id="GO:0008320">
    <property type="term" value="F:protein transmembrane transporter activity"/>
    <property type="evidence" value="ECO:0007669"/>
    <property type="project" value="TreeGrafter"/>
</dbReference>
<dbReference type="PROSITE" id="PS51779">
    <property type="entry name" value="POTRA"/>
    <property type="match status" value="1"/>
</dbReference>
<dbReference type="Gene3D" id="2.40.160.50">
    <property type="entry name" value="membrane protein fhac: a member of the omp85/tpsb transporter family"/>
    <property type="match status" value="1"/>
</dbReference>
<dbReference type="InterPro" id="IPR051544">
    <property type="entry name" value="TPS_OM_transporter"/>
</dbReference>
<dbReference type="Gene3D" id="3.10.20.310">
    <property type="entry name" value="membrane protein fhac"/>
    <property type="match status" value="1"/>
</dbReference>
<dbReference type="GO" id="GO:0046819">
    <property type="term" value="P:protein secretion by the type V secretion system"/>
    <property type="evidence" value="ECO:0007669"/>
    <property type="project" value="TreeGrafter"/>
</dbReference>
<dbReference type="Proteomes" id="UP000320055">
    <property type="component" value="Unassembled WGS sequence"/>
</dbReference>
<comment type="subcellular location">
    <subcellularLocation>
        <location evidence="1">Membrane</location>
    </subcellularLocation>
</comment>
<sequence length="585" mass="65455">MIATTMAVVLESRGIVQAQEASPGSPSLPSPEDVDVQEVPIPPTTEPSFPDSQPLPSLDDLLESTPETAPPQTPEGDSDVTFIIERFQIEGNTAFSDAEIQEKVLARYRGKPISFSDLLEIETEITQLYQENGYVNSGALIPPQQTEQDLLVVQVIEGSIDSSQITVNGRLSEEYIRSRLQRGTKAPFNINELQEALQLLQLNPLVERINAELSVGASRNRWQLDIDVEQADAFDPSIFANNSRTPSVGSFQRGIILRHNNFARGGEEISFAYRNTDGSNDYDFDFTVPYNSLNGTVSFGYRFIDSDIIEPPFDSLRINSQTDEYKLNIRQPIILEASANSTQELAVGLEFSRQANSTTIYNPNTQNSEPFPLSRGADENGETNVIALRFFQDWTRRTRFDVLAGRSQFSLGLDAFDATITEGQPDGNFFAWRGQLQWVRLLDTESNTTILLRSDVQLTPNDLIALEQFSVGGADSVRGYRQDSLLGDNGIIFSGEFRFPFVRWNDNQNTIAIIPFTDLGTVWSDREDADQEEDTVFSVGLGLQLNINERFNARLDWGIPLVEVDDSDRTLQEDGLYFSLEYSPF</sequence>
<protein>
    <submittedName>
        <fullName evidence="5">Surface antigen (D15)</fullName>
    </submittedName>
</protein>